<dbReference type="Proteomes" id="UP001317532">
    <property type="component" value="Chromosome"/>
</dbReference>
<evidence type="ECO:0000256" key="2">
    <source>
        <dbReference type="SAM" id="MobiDB-lite"/>
    </source>
</evidence>
<protein>
    <recommendedName>
        <fullName evidence="5">Heavy metal-binding domain-containing protein</fullName>
    </recommendedName>
</protein>
<dbReference type="SUPFAM" id="SSF117782">
    <property type="entry name" value="YbjQ-like"/>
    <property type="match status" value="2"/>
</dbReference>
<proteinExistence type="inferred from homology"/>
<evidence type="ECO:0008006" key="5">
    <source>
        <dbReference type="Google" id="ProtNLM"/>
    </source>
</evidence>
<feature type="compositionally biased region" description="Low complexity" evidence="2">
    <location>
        <begin position="9"/>
        <end position="20"/>
    </location>
</feature>
<dbReference type="AlphaFoldDB" id="A0AAN1XY57"/>
<dbReference type="InterPro" id="IPR035439">
    <property type="entry name" value="UPF0145_dom_sf"/>
</dbReference>
<dbReference type="PANTHER" id="PTHR34068:SF2">
    <property type="entry name" value="UPF0145 PROTEIN SCO3412"/>
    <property type="match status" value="1"/>
</dbReference>
<sequence>MSFFGGGRNQQQQSNVNTTQGGVPLDAVSRLRRMRGEGGPPLFTSDLSVSEFVLLEQLGWRPLGLVLGSSIYHVGIQYGNFYQNQELQYLSAAMYEAREFAMSRMEEEADVLGADGIVGVRLEVGGYAWAENALEFIAVGTAVKGPENSGTWRTRDNKPFTSDFSVQDFYKLVTSTGYVPRELVLGNCVYHIAHQGFMQAMRTLGNNVELNNYTEAIYDARELAMSRMQAEAEAHGADGIIGMQIVEKTHIWSPHVIEFMAIGTSVEKRGEPKPVPLTFQVGLND</sequence>
<dbReference type="RefSeq" id="WP_317995143.1">
    <property type="nucleotide sequence ID" value="NZ_AP025523.1"/>
</dbReference>
<dbReference type="KEGG" id="vab:WPS_28370"/>
<dbReference type="EMBL" id="AP025523">
    <property type="protein sequence ID" value="BDE07561.1"/>
    <property type="molecule type" value="Genomic_DNA"/>
</dbReference>
<evidence type="ECO:0000313" key="4">
    <source>
        <dbReference type="Proteomes" id="UP001317532"/>
    </source>
</evidence>
<accession>A0AAN1XY57</accession>
<feature type="region of interest" description="Disordered" evidence="2">
    <location>
        <begin position="1"/>
        <end position="22"/>
    </location>
</feature>
<dbReference type="Pfam" id="PF01906">
    <property type="entry name" value="YbjQ_1"/>
    <property type="match status" value="2"/>
</dbReference>
<dbReference type="PANTHER" id="PTHR34068">
    <property type="entry name" value="UPF0145 PROTEIN YBJQ"/>
    <property type="match status" value="1"/>
</dbReference>
<dbReference type="InterPro" id="IPR002765">
    <property type="entry name" value="UPF0145_YbjQ-like"/>
</dbReference>
<evidence type="ECO:0000256" key="1">
    <source>
        <dbReference type="ARBA" id="ARBA00010751"/>
    </source>
</evidence>
<gene>
    <name evidence="3" type="ORF">WPS_28370</name>
</gene>
<evidence type="ECO:0000313" key="3">
    <source>
        <dbReference type="EMBL" id="BDE07561.1"/>
    </source>
</evidence>
<organism evidence="3 4">
    <name type="scientific">Vulcanimicrobium alpinum</name>
    <dbReference type="NCBI Taxonomy" id="3016050"/>
    <lineage>
        <taxon>Bacteria</taxon>
        <taxon>Bacillati</taxon>
        <taxon>Vulcanimicrobiota</taxon>
        <taxon>Vulcanimicrobiia</taxon>
        <taxon>Vulcanimicrobiales</taxon>
        <taxon>Vulcanimicrobiaceae</taxon>
        <taxon>Vulcanimicrobium</taxon>
    </lineage>
</organism>
<name>A0AAN1XY57_UNVUL</name>
<reference evidence="3 4" key="1">
    <citation type="journal article" date="2022" name="ISME Commun">
        <title>Vulcanimicrobium alpinus gen. nov. sp. nov., the first cultivated representative of the candidate phylum 'Eremiobacterota', is a metabolically versatile aerobic anoxygenic phototroph.</title>
        <authorList>
            <person name="Yabe S."/>
            <person name="Muto K."/>
            <person name="Abe K."/>
            <person name="Yokota A."/>
            <person name="Staudigel H."/>
            <person name="Tebo B.M."/>
        </authorList>
    </citation>
    <scope>NUCLEOTIDE SEQUENCE [LARGE SCALE GENOMIC DNA]</scope>
    <source>
        <strain evidence="3 4">WC8-2</strain>
    </source>
</reference>
<keyword evidence="4" id="KW-1185">Reference proteome</keyword>
<dbReference type="Gene3D" id="3.30.110.70">
    <property type="entry name" value="Hypothetical protein apc22750. Chain B"/>
    <property type="match status" value="2"/>
</dbReference>
<comment type="similarity">
    <text evidence="1">Belongs to the UPF0145 family.</text>
</comment>